<protein>
    <recommendedName>
        <fullName evidence="3">Lipoprotein</fullName>
    </recommendedName>
</protein>
<dbReference type="AlphaFoldDB" id="A0A0B7I052"/>
<dbReference type="EMBL" id="CDOI01000013">
    <property type="protein sequence ID" value="CEN43507.1"/>
    <property type="molecule type" value="Genomic_DNA"/>
</dbReference>
<sequence length="225" mass="25836">MMKNIFRISFLATILIIMSSCTKDEQLQKPNLEKEFDITEHFIAGTIGDKNKSVYVINFLEKGKAVFLNSSQELIGNYTLTKDSLIFEIKSDSNYRIAKFALNDKKQVTSAYYRALKKVYPATATLVSIPEENQLVGKVFKGEEYKFGESFRPVFHYKFDEKGTHYGSGVDVNAVTPNKKLELINNCVFRFKDTGISEIGYFVGNTLTVFRYQGLYYFGEYELQK</sequence>
<organism evidence="1 2">
    <name type="scientific">Capnocytophaga canis</name>
    <dbReference type="NCBI Taxonomy" id="1848903"/>
    <lineage>
        <taxon>Bacteria</taxon>
        <taxon>Pseudomonadati</taxon>
        <taxon>Bacteroidota</taxon>
        <taxon>Flavobacteriia</taxon>
        <taxon>Flavobacteriales</taxon>
        <taxon>Flavobacteriaceae</taxon>
        <taxon>Capnocytophaga</taxon>
    </lineage>
</organism>
<name>A0A0B7I052_9FLAO</name>
<evidence type="ECO:0000313" key="1">
    <source>
        <dbReference type="EMBL" id="CEN43507.1"/>
    </source>
</evidence>
<keyword evidence="2" id="KW-1185">Reference proteome</keyword>
<reference evidence="1 2" key="1">
    <citation type="submission" date="2015-01" db="EMBL/GenBank/DDBJ databases">
        <authorList>
            <person name="Xiang T."/>
            <person name="Song Y."/>
            <person name="Huang L."/>
            <person name="Wang B."/>
            <person name="Wu P."/>
        </authorList>
    </citation>
    <scope>NUCLEOTIDE SEQUENCE [LARGE SCALE GENOMIC DNA]</scope>
    <source>
        <strain evidence="1 2">CcD38</strain>
    </source>
</reference>
<dbReference type="PROSITE" id="PS51257">
    <property type="entry name" value="PROKAR_LIPOPROTEIN"/>
    <property type="match status" value="1"/>
</dbReference>
<dbReference type="Proteomes" id="UP000045051">
    <property type="component" value="Unassembled WGS sequence"/>
</dbReference>
<evidence type="ECO:0000313" key="2">
    <source>
        <dbReference type="Proteomes" id="UP000045051"/>
    </source>
</evidence>
<evidence type="ECO:0008006" key="3">
    <source>
        <dbReference type="Google" id="ProtNLM"/>
    </source>
</evidence>
<accession>A0A0B7I052</accession>
<gene>
    <name evidence="1" type="ORF">CCAND38_110015</name>
</gene>
<proteinExistence type="predicted"/>